<dbReference type="Proteomes" id="UP000076660">
    <property type="component" value="Unassembled WGS sequence"/>
</dbReference>
<accession>A0A1W2M1A5</accession>
<evidence type="ECO:0000313" key="3">
    <source>
        <dbReference type="Proteomes" id="UP000076660"/>
    </source>
</evidence>
<dbReference type="SUPFAM" id="SSF54427">
    <property type="entry name" value="NTF2-like"/>
    <property type="match status" value="1"/>
</dbReference>
<name>A0A1W2M1A5_9PSEU</name>
<proteinExistence type="predicted"/>
<dbReference type="InterPro" id="IPR032710">
    <property type="entry name" value="NTF2-like_dom_sf"/>
</dbReference>
<protein>
    <recommendedName>
        <fullName evidence="1">SnoaL-like domain-containing protein</fullName>
    </recommendedName>
</protein>
<gene>
    <name evidence="2" type="ORF">AVR91_0205635</name>
</gene>
<dbReference type="AlphaFoldDB" id="A0A1W2M1A5"/>
<evidence type="ECO:0000313" key="2">
    <source>
        <dbReference type="EMBL" id="ONF73597.1"/>
    </source>
</evidence>
<evidence type="ECO:0000259" key="1">
    <source>
        <dbReference type="Pfam" id="PF13577"/>
    </source>
</evidence>
<dbReference type="InterPro" id="IPR037401">
    <property type="entry name" value="SnoaL-like"/>
</dbReference>
<reference evidence="2 3" key="1">
    <citation type="submission" date="2016-12" db="EMBL/GenBank/DDBJ databases">
        <title>Amycolatopsis keratiniphila subsp. keratiniphila genome sequencing and assembly.</title>
        <authorList>
            <person name="Mayilraj S."/>
            <person name="Kaur N."/>
        </authorList>
    </citation>
    <scope>NUCLEOTIDE SEQUENCE [LARGE SCALE GENOMIC DNA]</scope>
    <source>
        <strain evidence="2 3">DSM 44409</strain>
    </source>
</reference>
<sequence>MVTADDRAEITELVLARARAVDDGDRAAFTGLLRDAMVVIGGEETTGSSIGDLIAEGAQPTRHLVTNMRISQAGTGAHVESYFTLIGSHRLVASGRYRDRLDRHEGRWTFIRHEILVDPGVS</sequence>
<dbReference type="Gene3D" id="3.10.450.50">
    <property type="match status" value="1"/>
</dbReference>
<dbReference type="EMBL" id="LQMT02000007">
    <property type="protein sequence ID" value="ONF73597.1"/>
    <property type="molecule type" value="Genomic_DNA"/>
</dbReference>
<dbReference type="Pfam" id="PF13577">
    <property type="entry name" value="SnoaL_4"/>
    <property type="match status" value="1"/>
</dbReference>
<feature type="domain" description="SnoaL-like" evidence="1">
    <location>
        <begin position="3"/>
        <end position="111"/>
    </location>
</feature>
<comment type="caution">
    <text evidence="2">The sequence shown here is derived from an EMBL/GenBank/DDBJ whole genome shotgun (WGS) entry which is preliminary data.</text>
</comment>
<organism evidence="2 3">
    <name type="scientific">Amycolatopsis keratiniphila subsp. keratiniphila</name>
    <dbReference type="NCBI Taxonomy" id="227715"/>
    <lineage>
        <taxon>Bacteria</taxon>
        <taxon>Bacillati</taxon>
        <taxon>Actinomycetota</taxon>
        <taxon>Actinomycetes</taxon>
        <taxon>Pseudonocardiales</taxon>
        <taxon>Pseudonocardiaceae</taxon>
        <taxon>Amycolatopsis</taxon>
        <taxon>Amycolatopsis japonica group</taxon>
    </lineage>
</organism>